<evidence type="ECO:0000313" key="14">
    <source>
        <dbReference type="Proteomes" id="UP000295515"/>
    </source>
</evidence>
<name>A0A4R3YYV6_9FIRM</name>
<dbReference type="InterPro" id="IPR036034">
    <property type="entry name" value="PDZ_sf"/>
</dbReference>
<comment type="similarity">
    <text evidence="3">Belongs to the peptidase M50B family.</text>
</comment>
<dbReference type="Pfam" id="PF02163">
    <property type="entry name" value="Peptidase_M50"/>
    <property type="match status" value="1"/>
</dbReference>
<feature type="transmembrane region" description="Helical" evidence="11">
    <location>
        <begin position="334"/>
        <end position="353"/>
    </location>
</feature>
<keyword evidence="8 11" id="KW-1133">Transmembrane helix</keyword>
<evidence type="ECO:0000256" key="5">
    <source>
        <dbReference type="ARBA" id="ARBA00022692"/>
    </source>
</evidence>
<evidence type="ECO:0000256" key="11">
    <source>
        <dbReference type="SAM" id="Phobius"/>
    </source>
</evidence>
<keyword evidence="6" id="KW-0378">Hydrolase</keyword>
<dbReference type="GO" id="GO:0016020">
    <property type="term" value="C:membrane"/>
    <property type="evidence" value="ECO:0007669"/>
    <property type="project" value="UniProtKB-SubCell"/>
</dbReference>
<evidence type="ECO:0000256" key="6">
    <source>
        <dbReference type="ARBA" id="ARBA00022801"/>
    </source>
</evidence>
<feature type="domain" description="Peptidase M50" evidence="12">
    <location>
        <begin position="10"/>
        <end position="347"/>
    </location>
</feature>
<dbReference type="GeneID" id="98915693"/>
<sequence>MQTIINIIVFLLILGSIIIIHELGHFLAAKFFGVYCGQFSIGFGPKLWSKKGKETEYEIRALPFGGFVAMAGEEDQADNEDMQDFPVERTLKGIKTYQKVIIFLAGVFMNFVLAFVVTLGVNVFAGQLPVNVAQIGQIEANSPAAQYGLEKDDVIQQIQIVETGESILVSNFEDVHLTQDTLKTKANTLNMKITVLRDNQKKVIDMKVPYNVEASRYSLGIQQATRDMNIAEAFQYTFISLKSMSVAIFAALGQLVTKFSETVTQLSGPAGIYQITAQVTETGQIAYVLNLLALLSVNIGIFNLMPIPGLDGCQVLFAIVEKMIGRELPEKLKLTLQMIGLGLVLLLMVFVTYQDILRIFG</sequence>
<dbReference type="InterPro" id="IPR008915">
    <property type="entry name" value="Peptidase_M50"/>
</dbReference>
<evidence type="ECO:0000256" key="9">
    <source>
        <dbReference type="ARBA" id="ARBA00023049"/>
    </source>
</evidence>
<dbReference type="EMBL" id="SMCQ01000013">
    <property type="protein sequence ID" value="TCV98457.1"/>
    <property type="molecule type" value="Genomic_DNA"/>
</dbReference>
<feature type="transmembrane region" description="Helical" evidence="11">
    <location>
        <begin position="285"/>
        <end position="305"/>
    </location>
</feature>
<dbReference type="PANTHER" id="PTHR42837:SF2">
    <property type="entry name" value="MEMBRANE METALLOPROTEASE ARASP2, CHLOROPLASTIC-RELATED"/>
    <property type="match status" value="1"/>
</dbReference>
<accession>A0A4R3YYV6</accession>
<dbReference type="GO" id="GO:0004222">
    <property type="term" value="F:metalloendopeptidase activity"/>
    <property type="evidence" value="ECO:0007669"/>
    <property type="project" value="InterPro"/>
</dbReference>
<comment type="cofactor">
    <cofactor evidence="1">
        <name>Zn(2+)</name>
        <dbReference type="ChEBI" id="CHEBI:29105"/>
    </cofactor>
</comment>
<dbReference type="AlphaFoldDB" id="A0A4R3YYV6"/>
<dbReference type="CDD" id="cd06163">
    <property type="entry name" value="S2P-M50_PDZ_RseP-like"/>
    <property type="match status" value="1"/>
</dbReference>
<evidence type="ECO:0000256" key="4">
    <source>
        <dbReference type="ARBA" id="ARBA00022670"/>
    </source>
</evidence>
<organism evidence="13 14">
    <name type="scientific">Longibaculum muris</name>
    <dbReference type="NCBI Taxonomy" id="1796628"/>
    <lineage>
        <taxon>Bacteria</taxon>
        <taxon>Bacillati</taxon>
        <taxon>Bacillota</taxon>
        <taxon>Erysipelotrichia</taxon>
        <taxon>Erysipelotrichales</taxon>
        <taxon>Coprobacillaceae</taxon>
        <taxon>Longibaculum</taxon>
    </lineage>
</organism>
<proteinExistence type="inferred from homology"/>
<feature type="transmembrane region" description="Helical" evidence="11">
    <location>
        <begin position="7"/>
        <end position="28"/>
    </location>
</feature>
<comment type="caution">
    <text evidence="13">The sequence shown here is derived from an EMBL/GenBank/DDBJ whole genome shotgun (WGS) entry which is preliminary data.</text>
</comment>
<dbReference type="SUPFAM" id="SSF50156">
    <property type="entry name" value="PDZ domain-like"/>
    <property type="match status" value="1"/>
</dbReference>
<comment type="subcellular location">
    <subcellularLocation>
        <location evidence="2">Membrane</location>
        <topology evidence="2">Multi-pass membrane protein</topology>
    </subcellularLocation>
</comment>
<dbReference type="GO" id="GO:0006508">
    <property type="term" value="P:proteolysis"/>
    <property type="evidence" value="ECO:0007669"/>
    <property type="project" value="UniProtKB-KW"/>
</dbReference>
<evidence type="ECO:0000259" key="12">
    <source>
        <dbReference type="Pfam" id="PF02163"/>
    </source>
</evidence>
<evidence type="ECO:0000256" key="8">
    <source>
        <dbReference type="ARBA" id="ARBA00022989"/>
    </source>
</evidence>
<dbReference type="RefSeq" id="WP_066443327.1">
    <property type="nucleotide sequence ID" value="NZ_JANKBF010000013.1"/>
</dbReference>
<evidence type="ECO:0000313" key="13">
    <source>
        <dbReference type="EMBL" id="TCV98457.1"/>
    </source>
</evidence>
<keyword evidence="10 11" id="KW-0472">Membrane</keyword>
<feature type="transmembrane region" description="Helical" evidence="11">
    <location>
        <begin position="100"/>
        <end position="125"/>
    </location>
</feature>
<reference evidence="13 14" key="1">
    <citation type="submission" date="2019-03" db="EMBL/GenBank/DDBJ databases">
        <title>Genomic Encyclopedia of Type Strains, Phase IV (KMG-IV): sequencing the most valuable type-strain genomes for metagenomic binning, comparative biology and taxonomic classification.</title>
        <authorList>
            <person name="Goeker M."/>
        </authorList>
    </citation>
    <scope>NUCLEOTIDE SEQUENCE [LARGE SCALE GENOMIC DNA]</scope>
    <source>
        <strain evidence="13 14">DSM 29487</strain>
    </source>
</reference>
<keyword evidence="5 11" id="KW-0812">Transmembrane</keyword>
<evidence type="ECO:0000256" key="2">
    <source>
        <dbReference type="ARBA" id="ARBA00004141"/>
    </source>
</evidence>
<dbReference type="PANTHER" id="PTHR42837">
    <property type="entry name" value="REGULATOR OF SIGMA-E PROTEASE RSEP"/>
    <property type="match status" value="1"/>
</dbReference>
<keyword evidence="9" id="KW-0482">Metalloprotease</keyword>
<protein>
    <submittedName>
        <fullName evidence="13">Regulator of sigma E protease</fullName>
    </submittedName>
</protein>
<gene>
    <name evidence="13" type="ORF">EDD60_11351</name>
</gene>
<dbReference type="Proteomes" id="UP000295515">
    <property type="component" value="Unassembled WGS sequence"/>
</dbReference>
<evidence type="ECO:0000256" key="3">
    <source>
        <dbReference type="ARBA" id="ARBA00007931"/>
    </source>
</evidence>
<evidence type="ECO:0000256" key="10">
    <source>
        <dbReference type="ARBA" id="ARBA00023136"/>
    </source>
</evidence>
<keyword evidence="14" id="KW-1185">Reference proteome</keyword>
<evidence type="ECO:0000256" key="1">
    <source>
        <dbReference type="ARBA" id="ARBA00001947"/>
    </source>
</evidence>
<evidence type="ECO:0000256" key="7">
    <source>
        <dbReference type="ARBA" id="ARBA00022833"/>
    </source>
</evidence>
<dbReference type="Gene3D" id="2.30.42.10">
    <property type="match status" value="1"/>
</dbReference>
<keyword evidence="7" id="KW-0862">Zinc</keyword>
<dbReference type="InterPro" id="IPR004387">
    <property type="entry name" value="Pept_M50_Zn"/>
</dbReference>
<keyword evidence="4 13" id="KW-0645">Protease</keyword>